<feature type="transmembrane region" description="Helical" evidence="13">
    <location>
        <begin position="72"/>
        <end position="92"/>
    </location>
</feature>
<gene>
    <name evidence="16" type="ORF">OHM77_10405</name>
</gene>
<feature type="transmembrane region" description="Helical" evidence="13">
    <location>
        <begin position="269"/>
        <end position="290"/>
    </location>
</feature>
<dbReference type="GO" id="GO:0140359">
    <property type="term" value="F:ABC-type transporter activity"/>
    <property type="evidence" value="ECO:0007669"/>
    <property type="project" value="InterPro"/>
</dbReference>
<evidence type="ECO:0000259" key="15">
    <source>
        <dbReference type="PROSITE" id="PS50929"/>
    </source>
</evidence>
<evidence type="ECO:0000256" key="10">
    <source>
        <dbReference type="ARBA" id="ARBA00055355"/>
    </source>
</evidence>
<comment type="function">
    <text evidence="10">Involved in the export of calmodulin-sensitive adenylate cyclase-hemolysin (cyclolysin).</text>
</comment>
<evidence type="ECO:0000256" key="4">
    <source>
        <dbReference type="ARBA" id="ARBA00022692"/>
    </source>
</evidence>
<organism evidence="16">
    <name type="scientific">Candidatus Nitricoxidivorans perseverans</name>
    <dbReference type="NCBI Taxonomy" id="2975601"/>
    <lineage>
        <taxon>Bacteria</taxon>
        <taxon>Pseudomonadati</taxon>
        <taxon>Pseudomonadota</taxon>
        <taxon>Betaproteobacteria</taxon>
        <taxon>Nitrosomonadales</taxon>
        <taxon>Sterolibacteriaceae</taxon>
        <taxon>Candidatus Nitricoxidivorans</taxon>
    </lineage>
</organism>
<keyword evidence="5" id="KW-0204">Cytolysis</keyword>
<keyword evidence="6" id="KW-0547">Nucleotide-binding</keyword>
<keyword evidence="2" id="KW-0813">Transport</keyword>
<dbReference type="GO" id="GO:0016887">
    <property type="term" value="F:ATP hydrolysis activity"/>
    <property type="evidence" value="ECO:0007669"/>
    <property type="project" value="InterPro"/>
</dbReference>
<keyword evidence="7 16" id="KW-0067">ATP-binding</keyword>
<dbReference type="SUPFAM" id="SSF90123">
    <property type="entry name" value="ABC transporter transmembrane region"/>
    <property type="match status" value="1"/>
</dbReference>
<dbReference type="Proteomes" id="UP001234916">
    <property type="component" value="Chromosome"/>
</dbReference>
<dbReference type="PROSITE" id="PS00211">
    <property type="entry name" value="ABC_TRANSPORTER_1"/>
    <property type="match status" value="1"/>
</dbReference>
<protein>
    <recommendedName>
        <fullName evidence="12">Cyclolysin secretion/processing ATP-binding protein CyaB</fullName>
    </recommendedName>
</protein>
<dbReference type="Gene3D" id="1.20.1560.10">
    <property type="entry name" value="ABC transporter type 1, transmembrane domain"/>
    <property type="match status" value="1"/>
</dbReference>
<feature type="domain" description="ABC transporter" evidence="14">
    <location>
        <begin position="367"/>
        <end position="603"/>
    </location>
</feature>
<evidence type="ECO:0000256" key="13">
    <source>
        <dbReference type="SAM" id="Phobius"/>
    </source>
</evidence>
<dbReference type="SMART" id="SM00382">
    <property type="entry name" value="AAA"/>
    <property type="match status" value="1"/>
</dbReference>
<dbReference type="GO" id="GO:0031640">
    <property type="term" value="P:killing of cells of another organism"/>
    <property type="evidence" value="ECO:0007669"/>
    <property type="project" value="UniProtKB-KW"/>
</dbReference>
<evidence type="ECO:0000256" key="7">
    <source>
        <dbReference type="ARBA" id="ARBA00022840"/>
    </source>
</evidence>
<comment type="similarity">
    <text evidence="11">Belongs to the ABC transporter superfamily. Cyclolysin exporter (TC 3.A.1.109.2) family.</text>
</comment>
<dbReference type="PROSITE" id="PS50929">
    <property type="entry name" value="ABC_TM1F"/>
    <property type="match status" value="1"/>
</dbReference>
<dbReference type="Pfam" id="PF00664">
    <property type="entry name" value="ABC_membrane"/>
    <property type="match status" value="1"/>
</dbReference>
<dbReference type="Gene3D" id="3.40.50.300">
    <property type="entry name" value="P-loop containing nucleotide triphosphate hydrolases"/>
    <property type="match status" value="1"/>
</dbReference>
<dbReference type="InterPro" id="IPR003593">
    <property type="entry name" value="AAA+_ATPase"/>
</dbReference>
<dbReference type="EMBL" id="CP107246">
    <property type="protein sequence ID" value="WIM05102.1"/>
    <property type="molecule type" value="Genomic_DNA"/>
</dbReference>
<feature type="transmembrane region" description="Helical" evidence="13">
    <location>
        <begin position="26"/>
        <end position="52"/>
    </location>
</feature>
<reference evidence="16" key="1">
    <citation type="journal article" date="2023" name="Nat. Microbiol.">
        <title>Enrichment and characterization of a nitric oxide-reducing microbial community in a continuous bioreactor.</title>
        <authorList>
            <person name="Garrido-Amador P."/>
            <person name="Stortenbeker N."/>
            <person name="Wessels H.J.C.T."/>
            <person name="Speth D.R."/>
            <person name="Garcia-Heredia I."/>
            <person name="Kartal B."/>
        </authorList>
    </citation>
    <scope>NUCLEOTIDE SEQUENCE</scope>
    <source>
        <strain evidence="16">MAG1</strain>
    </source>
</reference>
<dbReference type="GO" id="GO:0005886">
    <property type="term" value="C:plasma membrane"/>
    <property type="evidence" value="ECO:0007669"/>
    <property type="project" value="UniProtKB-SubCell"/>
</dbReference>
<keyword evidence="8 13" id="KW-1133">Transmembrane helix</keyword>
<keyword evidence="5" id="KW-0354">Hemolysis</keyword>
<dbReference type="GO" id="GO:0005524">
    <property type="term" value="F:ATP binding"/>
    <property type="evidence" value="ECO:0007669"/>
    <property type="project" value="UniProtKB-KW"/>
</dbReference>
<dbReference type="FunFam" id="3.40.50.300:FF:000299">
    <property type="entry name" value="ABC transporter ATP-binding protein/permease"/>
    <property type="match status" value="1"/>
</dbReference>
<dbReference type="PROSITE" id="PS50893">
    <property type="entry name" value="ABC_TRANSPORTER_2"/>
    <property type="match status" value="1"/>
</dbReference>
<name>A0AA49FK79_9PROT</name>
<evidence type="ECO:0000313" key="16">
    <source>
        <dbReference type="EMBL" id="WIM05102.1"/>
    </source>
</evidence>
<dbReference type="InterPro" id="IPR017871">
    <property type="entry name" value="ABC_transporter-like_CS"/>
</dbReference>
<dbReference type="PANTHER" id="PTHR24221:SF654">
    <property type="entry name" value="ATP-BINDING CASSETTE SUB-FAMILY B MEMBER 6"/>
    <property type="match status" value="1"/>
</dbReference>
<evidence type="ECO:0000256" key="2">
    <source>
        <dbReference type="ARBA" id="ARBA00022448"/>
    </source>
</evidence>
<dbReference type="InterPro" id="IPR011527">
    <property type="entry name" value="ABC1_TM_dom"/>
</dbReference>
<evidence type="ECO:0000256" key="1">
    <source>
        <dbReference type="ARBA" id="ARBA00004651"/>
    </source>
</evidence>
<evidence type="ECO:0000256" key="6">
    <source>
        <dbReference type="ARBA" id="ARBA00022741"/>
    </source>
</evidence>
<feature type="transmembrane region" description="Helical" evidence="13">
    <location>
        <begin position="181"/>
        <end position="201"/>
    </location>
</feature>
<keyword evidence="4 13" id="KW-0812">Transmembrane</keyword>
<dbReference type="KEGG" id="npv:OHM77_10405"/>
<dbReference type="InterPro" id="IPR003439">
    <property type="entry name" value="ABC_transporter-like_ATP-bd"/>
</dbReference>
<proteinExistence type="inferred from homology"/>
<sequence>MRDFRAMLANVLSLLTSEERSQARRLIFLMVIGGGLEVVGVGLILPFIGILATPEIVTENPTLAWAYARSGLSSPNAFLMLAGIILLGFYVAKNSYLALLYSLQYRFVFDGQAALSGRLLEAYLRGPYEAHLERNSAETLKNFTTEIGALFTGIVTPVLTLVSEGVALSMIAAFLLYMEPLVTAVSAASMALLAGIAYLLFRRPLATSGRRRADNSGLRLKIAAESLGAAKEIKLLGREVFFLGKFRHSSEEYANGSCVYSTLHQMPRLFVEALAIAIMMVIVLVLLSQGRDLREAIPVLVLFAMAALRMLPSITRIFGVFASIRFHLPALTSVLHGMSPHYSIRQHSHARDGQDARPETMVVTDSIVLEGVSYAYHGKSRPAIDDVSLTIRQGESIAFVGYSGAGKTTMVDLILGLLAPRAGTIRVDGRDIRTCLGGWQRSVGYVPQQFFLSDDTIRRNIAFGIPDDDIDDDAVGTALHEAKLDRFVAELPRGLDTVVGEKGVRISGGERQRIAIARALYERPRVLIFDEATASLDTRTEQELSSLISGLKGDKTMIFVAHRLSTIRNCDRIYFMRNGRILASGNYGELLRDCEEFQSLARELPSGERA</sequence>
<dbReference type="InterPro" id="IPR036640">
    <property type="entry name" value="ABC1_TM_sf"/>
</dbReference>
<evidence type="ECO:0000259" key="14">
    <source>
        <dbReference type="PROSITE" id="PS50893"/>
    </source>
</evidence>
<dbReference type="SUPFAM" id="SSF52540">
    <property type="entry name" value="P-loop containing nucleoside triphosphate hydrolases"/>
    <property type="match status" value="1"/>
</dbReference>
<evidence type="ECO:0000256" key="9">
    <source>
        <dbReference type="ARBA" id="ARBA00023136"/>
    </source>
</evidence>
<evidence type="ECO:0000256" key="11">
    <source>
        <dbReference type="ARBA" id="ARBA00061173"/>
    </source>
</evidence>
<dbReference type="PANTHER" id="PTHR24221">
    <property type="entry name" value="ATP-BINDING CASSETTE SUB-FAMILY B"/>
    <property type="match status" value="1"/>
</dbReference>
<dbReference type="InterPro" id="IPR027417">
    <property type="entry name" value="P-loop_NTPase"/>
</dbReference>
<evidence type="ECO:0000256" key="12">
    <source>
        <dbReference type="ARBA" id="ARBA00072252"/>
    </source>
</evidence>
<dbReference type="GO" id="GO:0034040">
    <property type="term" value="F:ATPase-coupled lipid transmembrane transporter activity"/>
    <property type="evidence" value="ECO:0007669"/>
    <property type="project" value="TreeGrafter"/>
</dbReference>
<dbReference type="AlphaFoldDB" id="A0AA49FK79"/>
<dbReference type="InterPro" id="IPR039421">
    <property type="entry name" value="Type_1_exporter"/>
</dbReference>
<keyword evidence="3" id="KW-1003">Cell membrane</keyword>
<evidence type="ECO:0000256" key="5">
    <source>
        <dbReference type="ARBA" id="ARBA00022735"/>
    </source>
</evidence>
<comment type="subcellular location">
    <subcellularLocation>
        <location evidence="1">Cell membrane</location>
        <topology evidence="1">Multi-pass membrane protein</topology>
    </subcellularLocation>
</comment>
<evidence type="ECO:0000256" key="3">
    <source>
        <dbReference type="ARBA" id="ARBA00022475"/>
    </source>
</evidence>
<feature type="transmembrane region" description="Helical" evidence="13">
    <location>
        <begin position="149"/>
        <end position="175"/>
    </location>
</feature>
<accession>A0AA49FK79</accession>
<keyword evidence="9 13" id="KW-0472">Membrane</keyword>
<feature type="domain" description="ABC transmembrane type-1" evidence="15">
    <location>
        <begin position="26"/>
        <end position="324"/>
    </location>
</feature>
<evidence type="ECO:0000256" key="8">
    <source>
        <dbReference type="ARBA" id="ARBA00022989"/>
    </source>
</evidence>
<dbReference type="Pfam" id="PF00005">
    <property type="entry name" value="ABC_tran"/>
    <property type="match status" value="1"/>
</dbReference>